<proteinExistence type="predicted"/>
<sequence length="440" mass="49250">MATSNVSEDSAGTGMAKASTCKCLTVRRNLVVCIDGTSNQFGPHNTNVVELYNQIVKGQTVKGEQLTYYDSGIGTVARSSWRSPGTTMKQWIDTKLDLILALNIEKIILRAYQWLSNHFQEDDATADQIYLFGFSRGAYQVRALAGMIETVGLLLPGNDAQIPFAYELYANLRGIKPDAWKINFKSTFSRKHARVHFLGAWDTVAAVGFHHKTLPRVVGPCDHICTVRHALALDERRAAFLHLPINVVSPTSTESLIPTTPSPYEVHIKEVWFAGTHSEVGGGSRLNVDLNSGNISLTWMRQEAQLAGLRISTPDLRLRGVDLEGVPEKSLKGKWRFLQLLLVGRPQRQIQSGQKIHFSVCFKEAPYKPTVTLPEPQSSLLTELQPLKWADMRSSASSVVKLSDNDWEKGIFDPQTATIMLEYLRSENSRSLMCRMRRRH</sequence>
<dbReference type="AlphaFoldDB" id="A0AAD7NCT9"/>
<protein>
    <recommendedName>
        <fullName evidence="1">T6SS Phospholipase effector Tle1-like catalytic domain-containing protein</fullName>
    </recommendedName>
</protein>
<name>A0AAD7NCT9_9AGAR</name>
<reference evidence="2" key="1">
    <citation type="submission" date="2023-03" db="EMBL/GenBank/DDBJ databases">
        <title>Massive genome expansion in bonnet fungi (Mycena s.s.) driven by repeated elements and novel gene families across ecological guilds.</title>
        <authorList>
            <consortium name="Lawrence Berkeley National Laboratory"/>
            <person name="Harder C.B."/>
            <person name="Miyauchi S."/>
            <person name="Viragh M."/>
            <person name="Kuo A."/>
            <person name="Thoen E."/>
            <person name="Andreopoulos B."/>
            <person name="Lu D."/>
            <person name="Skrede I."/>
            <person name="Drula E."/>
            <person name="Henrissat B."/>
            <person name="Morin E."/>
            <person name="Kohler A."/>
            <person name="Barry K."/>
            <person name="LaButti K."/>
            <person name="Morin E."/>
            <person name="Salamov A."/>
            <person name="Lipzen A."/>
            <person name="Mereny Z."/>
            <person name="Hegedus B."/>
            <person name="Baldrian P."/>
            <person name="Stursova M."/>
            <person name="Weitz H."/>
            <person name="Taylor A."/>
            <person name="Grigoriev I.V."/>
            <person name="Nagy L.G."/>
            <person name="Martin F."/>
            <person name="Kauserud H."/>
        </authorList>
    </citation>
    <scope>NUCLEOTIDE SEQUENCE</scope>
    <source>
        <strain evidence="2">CBHHK182m</strain>
    </source>
</reference>
<dbReference type="PANTHER" id="PTHR33840:SF1">
    <property type="entry name" value="TLE1 PHOSPHOLIPASE DOMAIN-CONTAINING PROTEIN"/>
    <property type="match status" value="1"/>
</dbReference>
<organism evidence="2 3">
    <name type="scientific">Mycena metata</name>
    <dbReference type="NCBI Taxonomy" id="1033252"/>
    <lineage>
        <taxon>Eukaryota</taxon>
        <taxon>Fungi</taxon>
        <taxon>Dikarya</taxon>
        <taxon>Basidiomycota</taxon>
        <taxon>Agaricomycotina</taxon>
        <taxon>Agaricomycetes</taxon>
        <taxon>Agaricomycetidae</taxon>
        <taxon>Agaricales</taxon>
        <taxon>Marasmiineae</taxon>
        <taxon>Mycenaceae</taxon>
        <taxon>Mycena</taxon>
    </lineage>
</organism>
<dbReference type="PANTHER" id="PTHR33840">
    <property type="match status" value="1"/>
</dbReference>
<keyword evidence="3" id="KW-1185">Reference proteome</keyword>
<gene>
    <name evidence="2" type="ORF">B0H16DRAFT_739431</name>
</gene>
<dbReference type="EMBL" id="JARKIB010000051">
    <property type="protein sequence ID" value="KAJ7754874.1"/>
    <property type="molecule type" value="Genomic_DNA"/>
</dbReference>
<evidence type="ECO:0000313" key="2">
    <source>
        <dbReference type="EMBL" id="KAJ7754874.1"/>
    </source>
</evidence>
<comment type="caution">
    <text evidence="2">The sequence shown here is derived from an EMBL/GenBank/DDBJ whole genome shotgun (WGS) entry which is preliminary data.</text>
</comment>
<dbReference type="InterPro" id="IPR018712">
    <property type="entry name" value="Tle1-like_cat"/>
</dbReference>
<evidence type="ECO:0000259" key="1">
    <source>
        <dbReference type="Pfam" id="PF09994"/>
    </source>
</evidence>
<dbReference type="Proteomes" id="UP001215598">
    <property type="component" value="Unassembled WGS sequence"/>
</dbReference>
<dbReference type="Pfam" id="PF09994">
    <property type="entry name" value="T6SS_Tle1-like_cat"/>
    <property type="match status" value="1"/>
</dbReference>
<feature type="domain" description="T6SS Phospholipase effector Tle1-like catalytic" evidence="1">
    <location>
        <begin position="28"/>
        <end position="303"/>
    </location>
</feature>
<evidence type="ECO:0000313" key="3">
    <source>
        <dbReference type="Proteomes" id="UP001215598"/>
    </source>
</evidence>
<accession>A0AAD7NCT9</accession>
<dbReference type="InterPro" id="IPR029058">
    <property type="entry name" value="AB_hydrolase_fold"/>
</dbReference>
<dbReference type="SUPFAM" id="SSF53474">
    <property type="entry name" value="alpha/beta-Hydrolases"/>
    <property type="match status" value="1"/>
</dbReference>